<proteinExistence type="predicted"/>
<organism evidence="1 2">
    <name type="scientific">Rhodococcus phage Mbo2</name>
    <dbReference type="NCBI Taxonomy" id="2936911"/>
    <lineage>
        <taxon>Viruses</taxon>
        <taxon>Duplodnaviria</taxon>
        <taxon>Heunggongvirae</taxon>
        <taxon>Uroviricota</taxon>
        <taxon>Caudoviricetes</taxon>
        <taxon>Caudoviricetes incertae sedis</taxon>
        <taxon>Mboduovirus</taxon>
        <taxon>Mboduovirus mbo2</taxon>
    </lineage>
</organism>
<dbReference type="Proteomes" id="UP001057233">
    <property type="component" value="Segment"/>
</dbReference>
<evidence type="ECO:0000313" key="2">
    <source>
        <dbReference type="Proteomes" id="UP001057233"/>
    </source>
</evidence>
<accession>A0A9E7IFK9</accession>
<evidence type="ECO:0000313" key="1">
    <source>
        <dbReference type="EMBL" id="URG17375.1"/>
    </source>
</evidence>
<gene>
    <name evidence="1" type="ORF">Mbo2_005</name>
</gene>
<dbReference type="EMBL" id="ON191531">
    <property type="protein sequence ID" value="URG17375.1"/>
    <property type="molecule type" value="Genomic_DNA"/>
</dbReference>
<reference evidence="1" key="1">
    <citation type="submission" date="2022-04" db="EMBL/GenBank/DDBJ databases">
        <authorList>
            <person name="Hwangbo M."/>
            <person name="Wang B."/>
            <person name="Gill J.J."/>
            <person name="Chu K.-H."/>
            <person name="Young R."/>
        </authorList>
    </citation>
    <scope>NUCLEOTIDE SEQUENCE</scope>
</reference>
<sequence>MNPIDSLVAPVTSLAFKVTAQVLRRMADAMDTAGATPTPSTPPPAPEIHYHFHAAPEQRPLFGKKRAS</sequence>
<keyword evidence="2" id="KW-1185">Reference proteome</keyword>
<name>A0A9E7IFK9_9CAUD</name>
<protein>
    <submittedName>
        <fullName evidence="1">Uncharacterized protein</fullName>
    </submittedName>
</protein>